<dbReference type="InterPro" id="IPR013520">
    <property type="entry name" value="Ribonucl_H"/>
</dbReference>
<evidence type="ECO:0000313" key="3">
    <source>
        <dbReference type="EMBL" id="GAA3618366.1"/>
    </source>
</evidence>
<dbReference type="NCBIfam" id="TIGR00573">
    <property type="entry name" value="dnaq"/>
    <property type="match status" value="1"/>
</dbReference>
<feature type="domain" description="GIY-YIG" evidence="2">
    <location>
        <begin position="263"/>
        <end position="350"/>
    </location>
</feature>
<dbReference type="PANTHER" id="PTHR30562:SF1">
    <property type="entry name" value="UVRABC SYSTEM PROTEIN C"/>
    <property type="match status" value="1"/>
</dbReference>
<dbReference type="InterPro" id="IPR050066">
    <property type="entry name" value="UvrABC_protein_C"/>
</dbReference>
<dbReference type="Proteomes" id="UP001501490">
    <property type="component" value="Unassembled WGS sequence"/>
</dbReference>
<accession>A0ABP6ZVD0</accession>
<dbReference type="InterPro" id="IPR000305">
    <property type="entry name" value="GIY-YIG_endonuc"/>
</dbReference>
<evidence type="ECO:0000313" key="4">
    <source>
        <dbReference type="Proteomes" id="UP001501490"/>
    </source>
</evidence>
<keyword evidence="3" id="KW-0269">Exonuclease</keyword>
<protein>
    <submittedName>
        <fullName evidence="3">DEDD exonuclease domain-containing protein</fullName>
    </submittedName>
</protein>
<dbReference type="CDD" id="cd06127">
    <property type="entry name" value="DEDDh"/>
    <property type="match status" value="1"/>
</dbReference>
<dbReference type="SUPFAM" id="SSF82771">
    <property type="entry name" value="GIY-YIG endonuclease"/>
    <property type="match status" value="1"/>
</dbReference>
<keyword evidence="3" id="KW-0378">Hydrolase</keyword>
<evidence type="ECO:0000259" key="2">
    <source>
        <dbReference type="PROSITE" id="PS50164"/>
    </source>
</evidence>
<dbReference type="Gene3D" id="3.40.1440.10">
    <property type="entry name" value="GIY-YIG endonuclease"/>
    <property type="match status" value="1"/>
</dbReference>
<dbReference type="PROSITE" id="PS50164">
    <property type="entry name" value="GIY_YIG"/>
    <property type="match status" value="1"/>
</dbReference>
<dbReference type="CDD" id="cd10434">
    <property type="entry name" value="GIY-YIG_UvrC_Cho"/>
    <property type="match status" value="1"/>
</dbReference>
<comment type="caution">
    <text evidence="3">The sequence shown here is derived from an EMBL/GenBank/DDBJ whole genome shotgun (WGS) entry which is preliminary data.</text>
</comment>
<dbReference type="InterPro" id="IPR036397">
    <property type="entry name" value="RNaseH_sf"/>
</dbReference>
<dbReference type="InterPro" id="IPR012337">
    <property type="entry name" value="RNaseH-like_sf"/>
</dbReference>
<keyword evidence="4" id="KW-1185">Reference proteome</keyword>
<dbReference type="EMBL" id="BAABAB010000014">
    <property type="protein sequence ID" value="GAA3618366.1"/>
    <property type="molecule type" value="Genomic_DNA"/>
</dbReference>
<dbReference type="SMART" id="SM00479">
    <property type="entry name" value="EXOIII"/>
    <property type="match status" value="1"/>
</dbReference>
<dbReference type="PANTHER" id="PTHR30562">
    <property type="entry name" value="UVRC/OXIDOREDUCTASE"/>
    <property type="match status" value="1"/>
</dbReference>
<reference evidence="4" key="1">
    <citation type="journal article" date="2019" name="Int. J. Syst. Evol. Microbiol.">
        <title>The Global Catalogue of Microorganisms (GCM) 10K type strain sequencing project: providing services to taxonomists for standard genome sequencing and annotation.</title>
        <authorList>
            <consortium name="The Broad Institute Genomics Platform"/>
            <consortium name="The Broad Institute Genome Sequencing Center for Infectious Disease"/>
            <person name="Wu L."/>
            <person name="Ma J."/>
        </authorList>
    </citation>
    <scope>NUCLEOTIDE SEQUENCE [LARGE SCALE GENOMIC DNA]</scope>
    <source>
        <strain evidence="4">JCM 16929</strain>
    </source>
</reference>
<dbReference type="InterPro" id="IPR006054">
    <property type="entry name" value="DnaQ"/>
</dbReference>
<sequence>MRPLSRPGMGARERRDPPGGVSRAELSEPVRTVRRMGARSSPPPGRSEAQQSFDEIGTHLSQVTFCVVDLETTGGAEDDTITEFGAVKVRGGEVLGEFQTLVNPQTAIPPLIAVLTGITNQLVAGAPTLAQVLPSFLAFASDSVIVAHNAAFDTGFLRRACEKLGYPPPRWTVVDTVGLARQILLRDEVPNCRLATLARHFKSRTEPNHRALTDARATVDVLHGLLERVGNLGVHTIEDLAEFTRRVSPQRRAKRTWAADLPTRAGVYLFVAEHDDGPERGRRRQVLYVGKSTNLRARVRTYFTAAETRPRMDEMVRLSTGVETIVCDTPLQAEVTELRLIAAHAPPYNRRSKYPERSQWIKITDEAFPRLSIVRAVKDDAATYFGPFHRRQAAEDVVLAIYDGFPIRQCSPRLSVRHPVNACALAGMGRCCAPCDGSVTPETYGTIVEQVRTALSTDVRPAVAGVSERLGRLIEQQRFEEADVIRRRLDTLTRTGRRFHRVRSLAACPEIVAAYKRDDDWEIHVIRFGRLAGTGVATPRDVPQAVARDVRATAETVFRPPGPLPAAGIEETERIADWLEQPGTRIIDIVGDWMWPLHAVLDHEGLVRHALSHELTHTVTP</sequence>
<dbReference type="SMART" id="SM00465">
    <property type="entry name" value="GIYc"/>
    <property type="match status" value="1"/>
</dbReference>
<gene>
    <name evidence="3" type="ORF">GCM10022236_20840</name>
</gene>
<proteinExistence type="predicted"/>
<keyword evidence="3" id="KW-0540">Nuclease</keyword>
<feature type="region of interest" description="Disordered" evidence="1">
    <location>
        <begin position="1"/>
        <end position="51"/>
    </location>
</feature>
<dbReference type="SUPFAM" id="SSF53098">
    <property type="entry name" value="Ribonuclease H-like"/>
    <property type="match status" value="1"/>
</dbReference>
<name>A0ABP6ZVD0_9ACTN</name>
<organism evidence="3 4">
    <name type="scientific">Microlunatus ginsengisoli</name>
    <dbReference type="NCBI Taxonomy" id="363863"/>
    <lineage>
        <taxon>Bacteria</taxon>
        <taxon>Bacillati</taxon>
        <taxon>Actinomycetota</taxon>
        <taxon>Actinomycetes</taxon>
        <taxon>Propionibacteriales</taxon>
        <taxon>Propionibacteriaceae</taxon>
        <taxon>Microlunatus</taxon>
    </lineage>
</organism>
<dbReference type="GO" id="GO:0004527">
    <property type="term" value="F:exonuclease activity"/>
    <property type="evidence" value="ECO:0007669"/>
    <property type="project" value="UniProtKB-KW"/>
</dbReference>
<dbReference type="Gene3D" id="3.30.420.10">
    <property type="entry name" value="Ribonuclease H-like superfamily/Ribonuclease H"/>
    <property type="match status" value="1"/>
</dbReference>
<evidence type="ECO:0000256" key="1">
    <source>
        <dbReference type="SAM" id="MobiDB-lite"/>
    </source>
</evidence>
<dbReference type="NCBIfam" id="NF005907">
    <property type="entry name" value="PRK07883.1-5"/>
    <property type="match status" value="1"/>
</dbReference>
<dbReference type="InterPro" id="IPR047296">
    <property type="entry name" value="GIY-YIG_UvrC_Cho"/>
</dbReference>
<dbReference type="Pfam" id="PF00929">
    <property type="entry name" value="RNase_T"/>
    <property type="match status" value="1"/>
</dbReference>
<dbReference type="InterPro" id="IPR035901">
    <property type="entry name" value="GIY-YIG_endonuc_sf"/>
</dbReference>
<dbReference type="NCBIfam" id="NF005905">
    <property type="entry name" value="PRK07883.1-3"/>
    <property type="match status" value="1"/>
</dbReference>